<sequence length="107" mass="11615">MDNKDNKNKTEHAAELAPTRVNYREFRSADTVRATGLWGYLGLIASVVSLFAYPVTLGILGIFLGFVSLLSGARTLGYTSIVIGLLSSLSTLVFRVALLSFILSLIF</sequence>
<gene>
    <name evidence="2" type="ORF">CLOTH_06740</name>
</gene>
<dbReference type="RefSeq" id="WP_079411224.1">
    <property type="nucleotide sequence ID" value="NZ_MZGW01000002.1"/>
</dbReference>
<keyword evidence="3" id="KW-1185">Reference proteome</keyword>
<keyword evidence="1" id="KW-1133">Transmembrane helix</keyword>
<dbReference type="AlphaFoldDB" id="A0A1V4I8S8"/>
<dbReference type="STRING" id="29349.CLOTH_06740"/>
<keyword evidence="1" id="KW-0472">Membrane</keyword>
<evidence type="ECO:0000256" key="1">
    <source>
        <dbReference type="SAM" id="Phobius"/>
    </source>
</evidence>
<keyword evidence="1" id="KW-0812">Transmembrane</keyword>
<dbReference type="PANTHER" id="PTHR40040">
    <property type="entry name" value="SMALL HYDROPHOBIC PROTEIN-RELATED"/>
    <property type="match status" value="1"/>
</dbReference>
<feature type="transmembrane region" description="Helical" evidence="1">
    <location>
        <begin position="37"/>
        <end position="70"/>
    </location>
</feature>
<evidence type="ECO:0000313" key="3">
    <source>
        <dbReference type="Proteomes" id="UP000190140"/>
    </source>
</evidence>
<dbReference type="OrthoDB" id="2943217at2"/>
<dbReference type="PANTHER" id="PTHR40040:SF1">
    <property type="entry name" value="MEMBRANE PROTEIN"/>
    <property type="match status" value="1"/>
</dbReference>
<dbReference type="EMBL" id="MZGW01000002">
    <property type="protein sequence ID" value="OPJ56270.1"/>
    <property type="molecule type" value="Genomic_DNA"/>
</dbReference>
<proteinExistence type="predicted"/>
<evidence type="ECO:0000313" key="2">
    <source>
        <dbReference type="EMBL" id="OPJ56270.1"/>
    </source>
</evidence>
<name>A0A1V4I8S8_9FIRM</name>
<organism evidence="2 3">
    <name type="scientific">Alkalithermobacter paradoxus</name>
    <dbReference type="NCBI Taxonomy" id="29349"/>
    <lineage>
        <taxon>Bacteria</taxon>
        <taxon>Bacillati</taxon>
        <taxon>Bacillota</taxon>
        <taxon>Clostridia</taxon>
        <taxon>Peptostreptococcales</taxon>
        <taxon>Tepidibacteraceae</taxon>
        <taxon>Alkalithermobacter</taxon>
    </lineage>
</organism>
<reference evidence="2 3" key="1">
    <citation type="submission" date="2017-03" db="EMBL/GenBank/DDBJ databases">
        <title>Genome sequence of Clostridium thermoalcaliphilum DSM 7309.</title>
        <authorList>
            <person name="Poehlein A."/>
            <person name="Daniel R."/>
        </authorList>
    </citation>
    <scope>NUCLEOTIDE SEQUENCE [LARGE SCALE GENOMIC DNA]</scope>
    <source>
        <strain evidence="2 3">DSM 7309</strain>
    </source>
</reference>
<dbReference type="InterPro" id="IPR055338">
    <property type="entry name" value="YqfX-like"/>
</dbReference>
<feature type="transmembrane region" description="Helical" evidence="1">
    <location>
        <begin position="82"/>
        <end position="106"/>
    </location>
</feature>
<evidence type="ECO:0008006" key="4">
    <source>
        <dbReference type="Google" id="ProtNLM"/>
    </source>
</evidence>
<accession>A0A1V4I8S8</accession>
<dbReference type="Proteomes" id="UP000190140">
    <property type="component" value="Unassembled WGS sequence"/>
</dbReference>
<comment type="caution">
    <text evidence="2">The sequence shown here is derived from an EMBL/GenBank/DDBJ whole genome shotgun (WGS) entry which is preliminary data.</text>
</comment>
<protein>
    <recommendedName>
        <fullName evidence="4">DUF4190 domain-containing protein</fullName>
    </recommendedName>
</protein>